<dbReference type="STRING" id="75743.A0A401Q0R3"/>
<keyword evidence="25" id="KW-0732">Signal</keyword>
<feature type="chain" id="PRO_5019518984" description="Fucosyltransferase" evidence="25">
    <location>
        <begin position="31"/>
        <end position="307"/>
    </location>
</feature>
<name>A0A401Q0R3_SCYTO</name>
<evidence type="ECO:0000256" key="3">
    <source>
        <dbReference type="ARBA" id="ARBA00008919"/>
    </source>
</evidence>
<dbReference type="UniPathway" id="UPA00378"/>
<reference evidence="28 29" key="1">
    <citation type="journal article" date="2018" name="Nat. Ecol. Evol.">
        <title>Shark genomes provide insights into elasmobranch evolution and the origin of vertebrates.</title>
        <authorList>
            <person name="Hara Y"/>
            <person name="Yamaguchi K"/>
            <person name="Onimaru K"/>
            <person name="Kadota M"/>
            <person name="Koyanagi M"/>
            <person name="Keeley SD"/>
            <person name="Tatsumi K"/>
            <person name="Tanaka K"/>
            <person name="Motone F"/>
            <person name="Kageyama Y"/>
            <person name="Nozu R"/>
            <person name="Adachi N"/>
            <person name="Nishimura O"/>
            <person name="Nakagawa R"/>
            <person name="Tanegashima C"/>
            <person name="Kiyatake I"/>
            <person name="Matsumoto R"/>
            <person name="Murakumo K"/>
            <person name="Nishida K"/>
            <person name="Terakita A"/>
            <person name="Kuratani S"/>
            <person name="Sato K"/>
            <person name="Hyodo S Kuraku.S."/>
        </authorList>
    </citation>
    <scope>NUCLEOTIDE SEQUENCE [LARGE SCALE GENOMIC DNA]</scope>
</reference>
<gene>
    <name evidence="28" type="ORF">scyTo_0020163</name>
</gene>
<keyword evidence="5 24" id="KW-0328">Glycosyltransferase</keyword>
<feature type="domain" description="Fucosyltransferase N-terminal" evidence="27">
    <location>
        <begin position="10"/>
        <end position="117"/>
    </location>
</feature>
<dbReference type="InterPro" id="IPR001503">
    <property type="entry name" value="Glyco_trans_10"/>
</dbReference>
<evidence type="ECO:0000256" key="4">
    <source>
        <dbReference type="ARBA" id="ARBA00011738"/>
    </source>
</evidence>
<sequence length="307" mass="36526">MKNLHMPAKNNTIVLIWFWPFGSTFELTSCESEFNINDCYLTADRNLYNKSHAVLIHHGDIKRNLMNLPTQPRPFFQKWVWMNMESPSNTKINIGLHHLFNLTLTYRRDSDIQVPYGSLTMSKAPLDFAFPNKQYLVCWVVSNWNSNHARVKYYYELQKYIKINTYGGSYWKHLSNEDLIPTISGCKFYLSFENSVHEDYITEKLYNALLAGTVPVALGPPRKNYENYIPADSFIHVDDFHSAKELAGYLHVLDDNKDMYMHYFEWRVRYTVRMTRFWDEHACKVCENIKQHQEYKSYSSLEKWSWD</sequence>
<accession>A0A401Q0R3</accession>
<evidence type="ECO:0000256" key="17">
    <source>
        <dbReference type="ARBA" id="ARBA00036234"/>
    </source>
</evidence>
<dbReference type="Pfam" id="PF17039">
    <property type="entry name" value="Glyco_tran_10_N"/>
    <property type="match status" value="1"/>
</dbReference>
<keyword evidence="14" id="KW-0325">Glycoprotein</keyword>
<evidence type="ECO:0000256" key="2">
    <source>
        <dbReference type="ARBA" id="ARBA00004934"/>
    </source>
</evidence>
<keyword evidence="11" id="KW-0443">Lipid metabolism</keyword>
<evidence type="ECO:0000256" key="6">
    <source>
        <dbReference type="ARBA" id="ARBA00022679"/>
    </source>
</evidence>
<comment type="catalytic activity">
    <reaction evidence="17">
        <text>an alpha-Neu5Ac-(2-&gt;3)-beta-D-Gal-(1-&gt;4)-beta-D-GlcNAc-(1-&gt;3)-beta-D-Gal-(1-&gt;4)-beta-D-GlcNAc derivative + GDP-beta-L-fucose = an alpha-Neu5Ac-(2-&gt;3)-beta-D-Gal-(1-&gt;4)-beta-D-GlcNAc-(1-&gt;3)-beta-D-Gal-(1-&gt;4)-[alpha-L-Fuc-(1-&gt;3)]-beta-D-GlcNAc derivative + GDP + H(+)</text>
        <dbReference type="Rhea" id="RHEA:68044"/>
        <dbReference type="ChEBI" id="CHEBI:15378"/>
        <dbReference type="ChEBI" id="CHEBI:57273"/>
        <dbReference type="ChEBI" id="CHEBI:58189"/>
        <dbReference type="ChEBI" id="CHEBI:145343"/>
        <dbReference type="ChEBI" id="CHEBI:176900"/>
    </reaction>
    <physiologicalReaction direction="left-to-right" evidence="17">
        <dbReference type="Rhea" id="RHEA:68045"/>
    </physiologicalReaction>
</comment>
<dbReference type="AlphaFoldDB" id="A0A401Q0R3"/>
<evidence type="ECO:0000256" key="15">
    <source>
        <dbReference type="ARBA" id="ARBA00029329"/>
    </source>
</evidence>
<evidence type="ECO:0000256" key="8">
    <source>
        <dbReference type="ARBA" id="ARBA00022968"/>
    </source>
</evidence>
<comment type="caution">
    <text evidence="28">The sequence shown here is derived from an EMBL/GenBank/DDBJ whole genome shotgun (WGS) entry which is preliminary data.</text>
</comment>
<comment type="similarity">
    <text evidence="3 24">Belongs to the glycosyltransferase 10 family.</text>
</comment>
<evidence type="ECO:0000259" key="26">
    <source>
        <dbReference type="Pfam" id="PF00852"/>
    </source>
</evidence>
<feature type="domain" description="Fucosyltransferase C-terminal" evidence="26">
    <location>
        <begin position="131"/>
        <end position="304"/>
    </location>
</feature>
<comment type="subcellular location">
    <subcellularLocation>
        <location evidence="24">Golgi apparatus</location>
        <location evidence="24">Golgi stack membrane</location>
        <topology evidence="24">Single-pass type II membrane protein</topology>
    </subcellularLocation>
    <subcellularLocation>
        <location evidence="21">Golgi apparatus</location>
        <location evidence="21">trans-Golgi network membrane</location>
        <topology evidence="21">Single-pass type II membrane protein</topology>
    </subcellularLocation>
</comment>
<evidence type="ECO:0000256" key="23">
    <source>
        <dbReference type="ARBA" id="ARBA00043838"/>
    </source>
</evidence>
<evidence type="ECO:0000256" key="21">
    <source>
        <dbReference type="ARBA" id="ARBA00037848"/>
    </source>
</evidence>
<keyword evidence="8" id="KW-0735">Signal-anchor</keyword>
<evidence type="ECO:0000256" key="1">
    <source>
        <dbReference type="ARBA" id="ARBA00004922"/>
    </source>
</evidence>
<evidence type="ECO:0000313" key="29">
    <source>
        <dbReference type="Proteomes" id="UP000288216"/>
    </source>
</evidence>
<evidence type="ECO:0000256" key="11">
    <source>
        <dbReference type="ARBA" id="ARBA00023098"/>
    </source>
</evidence>
<evidence type="ECO:0000256" key="16">
    <source>
        <dbReference type="ARBA" id="ARBA00036053"/>
    </source>
</evidence>
<keyword evidence="9" id="KW-1133">Transmembrane helix</keyword>
<dbReference type="GO" id="GO:0017083">
    <property type="term" value="F:4-galactosyl-N-acetylglucosaminide 3-alpha-L-fucosyltransferase activity"/>
    <property type="evidence" value="ECO:0007669"/>
    <property type="project" value="UniProtKB-EC"/>
</dbReference>
<dbReference type="OrthoDB" id="427096at2759"/>
<comment type="pathway">
    <text evidence="1">Protein modification; protein glycosylation.</text>
</comment>
<dbReference type="EMBL" id="BFAA01015895">
    <property type="protein sequence ID" value="GCB79009.1"/>
    <property type="molecule type" value="Genomic_DNA"/>
</dbReference>
<evidence type="ECO:0000256" key="13">
    <source>
        <dbReference type="ARBA" id="ARBA00023157"/>
    </source>
</evidence>
<comment type="catalytic activity">
    <reaction evidence="22">
        <text>beta-D-Gal-(1-&gt;4)-beta-D-GlcNAc-(1-&gt;3)-beta-D-Gal-(1-&gt;4)-D-Glc + GDP-beta-L-fucose = beta-D-Gal-(1-&gt;4)-[alpha-L-Fuc-(1-&gt;3)]-beta-D-GlcNAc-(1-&gt;3)-beta-D-Gal-(1-&gt;4)-D-Glc + GDP + H(+)</text>
        <dbReference type="Rhea" id="RHEA:77187"/>
        <dbReference type="ChEBI" id="CHEBI:15378"/>
        <dbReference type="ChEBI" id="CHEBI:57273"/>
        <dbReference type="ChEBI" id="CHEBI:58189"/>
        <dbReference type="ChEBI" id="CHEBI:60239"/>
        <dbReference type="ChEBI" id="CHEBI:61352"/>
    </reaction>
    <physiologicalReaction direction="left-to-right" evidence="22">
        <dbReference type="Rhea" id="RHEA:77188"/>
    </physiologicalReaction>
</comment>
<evidence type="ECO:0000313" key="28">
    <source>
        <dbReference type="EMBL" id="GCB79009.1"/>
    </source>
</evidence>
<keyword evidence="10 24" id="KW-0333">Golgi apparatus</keyword>
<dbReference type="Pfam" id="PF00852">
    <property type="entry name" value="Glyco_transf_10"/>
    <property type="match status" value="1"/>
</dbReference>
<evidence type="ECO:0000256" key="5">
    <source>
        <dbReference type="ARBA" id="ARBA00022676"/>
    </source>
</evidence>
<evidence type="ECO:0000256" key="25">
    <source>
        <dbReference type="SAM" id="SignalP"/>
    </source>
</evidence>
<keyword evidence="7 24" id="KW-0812">Transmembrane</keyword>
<evidence type="ECO:0000259" key="27">
    <source>
        <dbReference type="Pfam" id="PF17039"/>
    </source>
</evidence>
<dbReference type="GO" id="GO:0032580">
    <property type="term" value="C:Golgi cisterna membrane"/>
    <property type="evidence" value="ECO:0007669"/>
    <property type="project" value="UniProtKB-SubCell"/>
</dbReference>
<evidence type="ECO:0000256" key="19">
    <source>
        <dbReference type="ARBA" id="ARBA00036481"/>
    </source>
</evidence>
<feature type="signal peptide" evidence="25">
    <location>
        <begin position="1"/>
        <end position="30"/>
    </location>
</feature>
<comment type="catalytic activity">
    <reaction evidence="23">
        <text>an alpha-L-Fuc-(1-&gt;2)-beta-D-Gal-(1-&gt;4)-beta-D-GlcNAc derivative + GDP-beta-L-fucose = an alpha-L-Fuc-(1-&gt;2)-beta-D-Gal-(1-&gt;4)-[alpha-L-Fuc-(1-&gt;3)]-beta-D-GlcNAc derivative + GDP + H(+)</text>
        <dbReference type="Rhea" id="RHEA:77191"/>
        <dbReference type="ChEBI" id="CHEBI:15378"/>
        <dbReference type="ChEBI" id="CHEBI:57273"/>
        <dbReference type="ChEBI" id="CHEBI:58189"/>
        <dbReference type="ChEBI" id="CHEBI:133510"/>
        <dbReference type="ChEBI" id="CHEBI:195560"/>
    </reaction>
    <physiologicalReaction direction="left-to-right" evidence="23">
        <dbReference type="Rhea" id="RHEA:77192"/>
    </physiologicalReaction>
</comment>
<dbReference type="PANTHER" id="PTHR11929:SF10">
    <property type="entry name" value="4-GALACTOSYL-N-ACETYLGLUCOSAMINIDE 3-ALPHA-L-FUCOSYLTRANSFERASE 9"/>
    <property type="match status" value="1"/>
</dbReference>
<comment type="subunit">
    <text evidence="4">Homodimer.</text>
</comment>
<dbReference type="SUPFAM" id="SSF53756">
    <property type="entry name" value="UDP-Glycosyltransferase/glycogen phosphorylase"/>
    <property type="match status" value="1"/>
</dbReference>
<evidence type="ECO:0000256" key="9">
    <source>
        <dbReference type="ARBA" id="ARBA00022989"/>
    </source>
</evidence>
<dbReference type="Proteomes" id="UP000288216">
    <property type="component" value="Unassembled WGS sequence"/>
</dbReference>
<evidence type="ECO:0000256" key="12">
    <source>
        <dbReference type="ARBA" id="ARBA00023136"/>
    </source>
</evidence>
<evidence type="ECO:0000256" key="20">
    <source>
        <dbReference type="ARBA" id="ARBA00036757"/>
    </source>
</evidence>
<comment type="catalytic activity">
    <reaction evidence="18">
        <text>alpha-N-glycoloylneuraminosyl-(2-&gt;3)-beta-D-galactosyl-(1-&gt;4)-N-acetyl-beta-D-glucosaminyl-(1-&gt;3)-beta-D-galactosyl-(1-&gt;4)-N-acetyl-beta-D-glucosaminyl-(1-&gt;3)-beta-D-galactosyl-(1-&gt;4)-beta-D-glucosyl-(1&lt;-&gt;1')-ceramide + GDP-beta-L-fucose = alpha-N-glycoloylneuraminosyl-(2-&gt;3)-beta-D-galactosyl-(1-&gt;4)-N-acetyl-beta-D-glucosaminyl-(1-&gt;3)-beta-D-galactosyl-(1-&gt;4)-[alpha-L-fucosyl-(1-&gt;3)]-N-acetyl-beta-D-glucosaminyl-(1-&gt;3)-beta-D-galactosyl-(1-&gt;4)-beta-D-glucosyl-(1&lt;-&gt;1')-ceramide + GDP + H(+)</text>
        <dbReference type="Rhea" id="RHEA:48388"/>
        <dbReference type="ChEBI" id="CHEBI:15378"/>
        <dbReference type="ChEBI" id="CHEBI:57273"/>
        <dbReference type="ChEBI" id="CHEBI:58189"/>
        <dbReference type="ChEBI" id="CHEBI:90383"/>
        <dbReference type="ChEBI" id="CHEBI:90384"/>
    </reaction>
    <physiologicalReaction direction="left-to-right" evidence="18">
        <dbReference type="Rhea" id="RHEA:48389"/>
    </physiologicalReaction>
</comment>
<dbReference type="EC" id="2.4.1.-" evidence="24"/>
<evidence type="ECO:0000256" key="18">
    <source>
        <dbReference type="ARBA" id="ARBA00036295"/>
    </source>
</evidence>
<protein>
    <recommendedName>
        <fullName evidence="24">Fucosyltransferase</fullName>
        <ecNumber evidence="24">2.4.1.-</ecNumber>
    </recommendedName>
</protein>
<organism evidence="28 29">
    <name type="scientific">Scyliorhinus torazame</name>
    <name type="common">Cloudy catshark</name>
    <name type="synonym">Catulus torazame</name>
    <dbReference type="NCBI Taxonomy" id="75743"/>
    <lineage>
        <taxon>Eukaryota</taxon>
        <taxon>Metazoa</taxon>
        <taxon>Chordata</taxon>
        <taxon>Craniata</taxon>
        <taxon>Vertebrata</taxon>
        <taxon>Chondrichthyes</taxon>
        <taxon>Elasmobranchii</taxon>
        <taxon>Galeomorphii</taxon>
        <taxon>Galeoidea</taxon>
        <taxon>Carcharhiniformes</taxon>
        <taxon>Scyliorhinidae</taxon>
        <taxon>Scyliorhinus</taxon>
    </lineage>
</organism>
<evidence type="ECO:0000256" key="22">
    <source>
        <dbReference type="ARBA" id="ARBA00043828"/>
    </source>
</evidence>
<dbReference type="PANTHER" id="PTHR11929">
    <property type="entry name" value="ALPHA- 1,3 -FUCOSYLTRANSFERASE"/>
    <property type="match status" value="1"/>
</dbReference>
<comment type="catalytic activity">
    <reaction evidence="19">
        <text>an N-acetyl-alpha-neuraminyl-(2-&gt;3)-beta-D-galactosyl-(1-&gt;4)-N-acetyl-beta-D-glucosaminyl derivative + GDP-beta-L-fucose = an alpha-Neu5Ac-(2-&gt;3)-beta-D-Gal-(1-&gt;4)-[alpha-L-Fuc-(1-&gt;3)]-beta-D-GlcNAc derivative + GDP + H(+)</text>
        <dbReference type="Rhea" id="RHEA:56076"/>
        <dbReference type="ChEBI" id="CHEBI:15378"/>
        <dbReference type="ChEBI" id="CHEBI:57273"/>
        <dbReference type="ChEBI" id="CHEBI:58189"/>
        <dbReference type="ChEBI" id="CHEBI:136545"/>
        <dbReference type="ChEBI" id="CHEBI:139509"/>
    </reaction>
    <physiologicalReaction direction="left-to-right" evidence="19">
        <dbReference type="Rhea" id="RHEA:56077"/>
    </physiologicalReaction>
</comment>
<dbReference type="GO" id="GO:0006629">
    <property type="term" value="P:lipid metabolic process"/>
    <property type="evidence" value="ECO:0007669"/>
    <property type="project" value="UniProtKB-KW"/>
</dbReference>
<evidence type="ECO:0000256" key="24">
    <source>
        <dbReference type="RuleBase" id="RU003832"/>
    </source>
</evidence>
<dbReference type="OMA" id="WNPDHAR"/>
<proteinExistence type="inferred from homology"/>
<keyword evidence="12" id="KW-0472">Membrane</keyword>
<dbReference type="InterPro" id="IPR055270">
    <property type="entry name" value="Glyco_tran_10_C"/>
</dbReference>
<dbReference type="InterPro" id="IPR038577">
    <property type="entry name" value="GT10-like_C_sf"/>
</dbReference>
<evidence type="ECO:0000256" key="7">
    <source>
        <dbReference type="ARBA" id="ARBA00022692"/>
    </source>
</evidence>
<keyword evidence="6 24" id="KW-0808">Transferase</keyword>
<keyword evidence="13" id="KW-1015">Disulfide bond</keyword>
<comment type="pathway">
    <text evidence="2">Glycolipid biosynthesis.</text>
</comment>
<comment type="catalytic activity">
    <reaction evidence="15">
        <text>a beta-D-galactosyl-(1-&gt;4)-N-acetyl-beta-D-glucosaminyl derivative + GDP-beta-L-fucose = a beta-D-galactosyl-(1-&gt;4)-[alpha-L-fucosyl-(1-&gt;3)]-N-acetyl-beta-D-glucosaminyl derivative + GDP + H(+)</text>
        <dbReference type="Rhea" id="RHEA:14257"/>
        <dbReference type="ChEBI" id="CHEBI:15378"/>
        <dbReference type="ChEBI" id="CHEBI:57273"/>
        <dbReference type="ChEBI" id="CHEBI:58189"/>
        <dbReference type="ChEBI" id="CHEBI:133507"/>
        <dbReference type="ChEBI" id="CHEBI:137941"/>
        <dbReference type="EC" id="2.4.1.152"/>
    </reaction>
    <physiologicalReaction direction="left-to-right" evidence="15">
        <dbReference type="Rhea" id="RHEA:14258"/>
    </physiologicalReaction>
</comment>
<comment type="catalytic activity">
    <reaction evidence="16">
        <text>alpha-D-galactosyl-(1-&gt;3)-beta-D-galactosyl-(1-&gt;4)-N-acetyl-beta-D-glucosaminyl-(1-&gt;3)-beta-D-galactosyl-(1-&gt;4)-beta-D-glucosyl-(1&lt;-&gt;1')-ceramide + GDP-beta-L-fucose = a neolactoside IV(3)-alpha-Gal,III(3)-alpha-Fuc-nLc4Cer + GDP + H(+)</text>
        <dbReference type="Rhea" id="RHEA:48380"/>
        <dbReference type="ChEBI" id="CHEBI:15378"/>
        <dbReference type="ChEBI" id="CHEBI:57273"/>
        <dbReference type="ChEBI" id="CHEBI:58189"/>
        <dbReference type="ChEBI" id="CHEBI:90380"/>
        <dbReference type="ChEBI" id="CHEBI:90381"/>
    </reaction>
    <physiologicalReaction direction="left-to-right" evidence="16">
        <dbReference type="Rhea" id="RHEA:48381"/>
    </physiologicalReaction>
</comment>
<keyword evidence="29" id="KW-1185">Reference proteome</keyword>
<dbReference type="FunFam" id="3.40.50.11660:FF:000001">
    <property type="entry name" value="alpha-(1,3)-fucosyltransferase 9"/>
    <property type="match status" value="1"/>
</dbReference>
<evidence type="ECO:0000256" key="14">
    <source>
        <dbReference type="ARBA" id="ARBA00023180"/>
    </source>
</evidence>
<dbReference type="Gene3D" id="3.40.50.11660">
    <property type="entry name" value="Glycosyl transferase family 10, C-terminal domain"/>
    <property type="match status" value="1"/>
</dbReference>
<dbReference type="InterPro" id="IPR031481">
    <property type="entry name" value="Glyco_tran_10_N"/>
</dbReference>
<comment type="catalytic activity">
    <reaction evidence="20">
        <text>a neolactoside nLc4Cer + GDP-beta-L-fucose = a neolactoside III(3)-alpha-Fuc-nLc4Cer + GDP + H(+)</text>
        <dbReference type="Rhea" id="RHEA:48376"/>
        <dbReference type="ChEBI" id="CHEBI:15378"/>
        <dbReference type="ChEBI" id="CHEBI:57273"/>
        <dbReference type="ChEBI" id="CHEBI:58189"/>
        <dbReference type="ChEBI" id="CHEBI:90376"/>
        <dbReference type="ChEBI" id="CHEBI:90379"/>
    </reaction>
    <physiologicalReaction direction="left-to-right" evidence="20">
        <dbReference type="Rhea" id="RHEA:48377"/>
    </physiologicalReaction>
</comment>
<evidence type="ECO:0000256" key="10">
    <source>
        <dbReference type="ARBA" id="ARBA00023034"/>
    </source>
</evidence>